<dbReference type="GeneID" id="33314506"/>
<evidence type="ECO:0000313" key="7">
    <source>
        <dbReference type="Proteomes" id="UP000197679"/>
    </source>
</evidence>
<dbReference type="GO" id="GO:0022625">
    <property type="term" value="C:cytosolic large ribosomal subunit"/>
    <property type="evidence" value="ECO:0007669"/>
    <property type="project" value="TreeGrafter"/>
</dbReference>
<evidence type="ECO:0000313" key="6">
    <source>
        <dbReference type="EMBL" id="ASI14242.1"/>
    </source>
</evidence>
<accession>A0A218NP39</accession>
<evidence type="ECO:0000256" key="4">
    <source>
        <dbReference type="ARBA" id="ARBA00035535"/>
    </source>
</evidence>
<dbReference type="NCBIfam" id="NF003269">
    <property type="entry name" value="PRK04243.1"/>
    <property type="match status" value="1"/>
</dbReference>
<sequence>MGAYKYIRNTFINEYKVRSDEYKNRLAIWGKENSIMRVDKPTNLPRARELGYKDKQGLIVVRVKVKKGRKKRAMVGGGRKPSKNGRFFSRATSMQSIAEVRATKRYSNCEVLNSYYVGDTGPYKFYEVMLLDSGHPVITKDPIFKDIAKQKGRAERSLTSSGKRHRVKS</sequence>
<dbReference type="AlphaFoldDB" id="A0A218NP39"/>
<dbReference type="EMBL" id="CP019964">
    <property type="protein sequence ID" value="ASI14242.1"/>
    <property type="molecule type" value="Genomic_DNA"/>
</dbReference>
<dbReference type="PANTHER" id="PTHR11847:SF4">
    <property type="entry name" value="LARGE RIBOSOMAL SUBUNIT PROTEIN EL15"/>
    <property type="match status" value="1"/>
</dbReference>
<dbReference type="GO" id="GO:0003723">
    <property type="term" value="F:RNA binding"/>
    <property type="evidence" value="ECO:0007669"/>
    <property type="project" value="TreeGrafter"/>
</dbReference>
<dbReference type="InterPro" id="IPR000439">
    <property type="entry name" value="Ribosomal_eL15"/>
</dbReference>
<dbReference type="InterPro" id="IPR012678">
    <property type="entry name" value="Ribosomal_uL23/eL15/eS24_sf"/>
</dbReference>
<dbReference type="SUPFAM" id="SSF54189">
    <property type="entry name" value="Ribosomal proteins S24e, L23 and L15e"/>
    <property type="match status" value="1"/>
</dbReference>
<evidence type="ECO:0000256" key="3">
    <source>
        <dbReference type="ARBA" id="ARBA00023274"/>
    </source>
</evidence>
<organism evidence="6 7">
    <name type="scientific">Candidatus Mancarchaeum acidiphilum</name>
    <dbReference type="NCBI Taxonomy" id="1920749"/>
    <lineage>
        <taxon>Archaea</taxon>
        <taxon>Candidatus Micrarchaeota</taxon>
        <taxon>Candidatus Mancarchaeum</taxon>
    </lineage>
</organism>
<keyword evidence="3" id="KW-0687">Ribonucleoprotein</keyword>
<dbReference type="GO" id="GO:0002181">
    <property type="term" value="P:cytoplasmic translation"/>
    <property type="evidence" value="ECO:0007669"/>
    <property type="project" value="TreeGrafter"/>
</dbReference>
<keyword evidence="7" id="KW-1185">Reference proteome</keyword>
<keyword evidence="2 6" id="KW-0689">Ribosomal protein</keyword>
<proteinExistence type="inferred from homology"/>
<feature type="region of interest" description="Disordered" evidence="5">
    <location>
        <begin position="149"/>
        <end position="169"/>
    </location>
</feature>
<dbReference type="PANTHER" id="PTHR11847">
    <property type="entry name" value="RIBOSOMAL PROTEIN L15"/>
    <property type="match status" value="1"/>
</dbReference>
<protein>
    <recommendedName>
        <fullName evidence="4">50S ribosomal protein L15e</fullName>
    </recommendedName>
</protein>
<dbReference type="Pfam" id="PF00827">
    <property type="entry name" value="Ribosomal_L15e"/>
    <property type="match status" value="1"/>
</dbReference>
<evidence type="ECO:0000256" key="5">
    <source>
        <dbReference type="SAM" id="MobiDB-lite"/>
    </source>
</evidence>
<reference evidence="6 7" key="1">
    <citation type="journal article" date="2017" name="Nat. Commun.">
        <title>'ARMAN' archaea depend on association with euryarchaeal host in culture and in situ.</title>
        <authorList>
            <person name="Golyshina O."/>
            <person name="Toshchakov S."/>
            <person name="Makarova K."/>
            <person name="Gavrilov S."/>
            <person name="Korzhenkov A."/>
            <person name="La Cono V."/>
            <person name="Arcadi E."/>
            <person name="Nechitaylo T."/>
            <person name="Ferrer M."/>
            <person name="Kublanov I."/>
            <person name="Wolf Y."/>
            <person name="Yakimov M."/>
            <person name="Golyshin P."/>
            <person name="Slesarev A."/>
            <person name="Kozyavkin S."/>
        </authorList>
    </citation>
    <scope>NUCLEOTIDE SEQUENCE [LARGE SCALE GENOMIC DNA]</scope>
    <source>
        <strain evidence="6 7">Mia14</strain>
    </source>
</reference>
<dbReference type="Proteomes" id="UP000197679">
    <property type="component" value="Chromosome"/>
</dbReference>
<dbReference type="KEGG" id="marh:Mia14_0970"/>
<name>A0A218NP39_9ARCH</name>
<evidence type="ECO:0000256" key="1">
    <source>
        <dbReference type="ARBA" id="ARBA00006857"/>
    </source>
</evidence>
<dbReference type="RefSeq" id="WP_088820536.1">
    <property type="nucleotide sequence ID" value="NZ_CP019964.1"/>
</dbReference>
<gene>
    <name evidence="6" type="ORF">Mia14_0970</name>
</gene>
<dbReference type="GO" id="GO:0003735">
    <property type="term" value="F:structural constituent of ribosome"/>
    <property type="evidence" value="ECO:0007669"/>
    <property type="project" value="InterPro"/>
</dbReference>
<comment type="similarity">
    <text evidence="1">Belongs to the eukaryotic ribosomal protein eL15 family.</text>
</comment>
<dbReference type="InterPro" id="IPR024794">
    <property type="entry name" value="Rbsml_eL15_core_dom_sf"/>
</dbReference>
<dbReference type="Gene3D" id="3.40.1120.10">
    <property type="entry name" value="Ribosomal protein l15e"/>
    <property type="match status" value="1"/>
</dbReference>
<dbReference type="OrthoDB" id="8183at2157"/>
<dbReference type="SMART" id="SM01384">
    <property type="entry name" value="Ribosomal_L15e"/>
    <property type="match status" value="1"/>
</dbReference>
<evidence type="ECO:0000256" key="2">
    <source>
        <dbReference type="ARBA" id="ARBA00022980"/>
    </source>
</evidence>